<feature type="domain" description="Fumarylacetoacetase-like C-terminal" evidence="2">
    <location>
        <begin position="52"/>
        <end position="253"/>
    </location>
</feature>
<dbReference type="EMBL" id="BMXT01000002">
    <property type="protein sequence ID" value="GGY27645.1"/>
    <property type="molecule type" value="Genomic_DNA"/>
</dbReference>
<dbReference type="InterPro" id="IPR011234">
    <property type="entry name" value="Fumarylacetoacetase-like_C"/>
</dbReference>
<dbReference type="PANTHER" id="PTHR11820:SF90">
    <property type="entry name" value="FLUTATHIONE S-TRANSFERASE"/>
    <property type="match status" value="1"/>
</dbReference>
<comment type="caution">
    <text evidence="3">The sequence shown here is derived from an EMBL/GenBank/DDBJ whole genome shotgun (WGS) entry which is preliminary data.</text>
</comment>
<proteinExistence type="predicted"/>
<dbReference type="PANTHER" id="PTHR11820">
    <property type="entry name" value="ACYLPYRUVASE"/>
    <property type="match status" value="1"/>
</dbReference>
<sequence length="253" mass="26844">MRLPPHVDYVCGRATVLKRFATLAGMTYAIAAPAQPSLPISGSDLRFPIRRVFCIGRNYAEHAREMGASVDKAAPMFFCKPADAVVSDGADVPYPQATTDLHHEVEMVVALGAGGHDLTSEQAAALVWGYGVGLDLTRRDLQAQAKAKGHPWDVAKGFDHSAPVSALRPAAEVTLTADSVLRLSVNGELRQQTTLGEMVHGVPQIIAALSTLFELKAGDLIFTGTPAGVAALQRGDRFHAELVGVAELDGRVV</sequence>
<name>A0ABQ2ZZ94_9GAMM</name>
<keyword evidence="1" id="KW-0479">Metal-binding</keyword>
<evidence type="ECO:0000256" key="1">
    <source>
        <dbReference type="ARBA" id="ARBA00022723"/>
    </source>
</evidence>
<gene>
    <name evidence="3" type="ORF">GCM10008098_20910</name>
</gene>
<dbReference type="SUPFAM" id="SSF56529">
    <property type="entry name" value="FAH"/>
    <property type="match status" value="1"/>
</dbReference>
<dbReference type="Gene3D" id="3.90.850.10">
    <property type="entry name" value="Fumarylacetoacetase-like, C-terminal domain"/>
    <property type="match status" value="1"/>
</dbReference>
<evidence type="ECO:0000313" key="4">
    <source>
        <dbReference type="Proteomes" id="UP000621898"/>
    </source>
</evidence>
<organism evidence="3 4">
    <name type="scientific">Rhodanobacter panaciterrae</name>
    <dbReference type="NCBI Taxonomy" id="490572"/>
    <lineage>
        <taxon>Bacteria</taxon>
        <taxon>Pseudomonadati</taxon>
        <taxon>Pseudomonadota</taxon>
        <taxon>Gammaproteobacteria</taxon>
        <taxon>Lysobacterales</taxon>
        <taxon>Rhodanobacteraceae</taxon>
        <taxon>Rhodanobacter</taxon>
    </lineage>
</organism>
<keyword evidence="3" id="KW-0378">Hydrolase</keyword>
<accession>A0ABQ2ZZ94</accession>
<evidence type="ECO:0000313" key="3">
    <source>
        <dbReference type="EMBL" id="GGY27645.1"/>
    </source>
</evidence>
<dbReference type="GO" id="GO:0016787">
    <property type="term" value="F:hydrolase activity"/>
    <property type="evidence" value="ECO:0007669"/>
    <property type="project" value="UniProtKB-KW"/>
</dbReference>
<keyword evidence="4" id="KW-1185">Reference proteome</keyword>
<reference evidence="4" key="1">
    <citation type="journal article" date="2019" name="Int. J. Syst. Evol. Microbiol.">
        <title>The Global Catalogue of Microorganisms (GCM) 10K type strain sequencing project: providing services to taxonomists for standard genome sequencing and annotation.</title>
        <authorList>
            <consortium name="The Broad Institute Genomics Platform"/>
            <consortium name="The Broad Institute Genome Sequencing Center for Infectious Disease"/>
            <person name="Wu L."/>
            <person name="Ma J."/>
        </authorList>
    </citation>
    <scope>NUCLEOTIDE SEQUENCE [LARGE SCALE GENOMIC DNA]</scope>
    <source>
        <strain evidence="4">KCTC 22232</strain>
    </source>
</reference>
<dbReference type="Pfam" id="PF01557">
    <property type="entry name" value="FAA_hydrolase"/>
    <property type="match status" value="1"/>
</dbReference>
<dbReference type="InterPro" id="IPR036663">
    <property type="entry name" value="Fumarylacetoacetase_C_sf"/>
</dbReference>
<protein>
    <submittedName>
        <fullName evidence="3">Fumarylpyruvate hydrolase</fullName>
    </submittedName>
</protein>
<evidence type="ECO:0000259" key="2">
    <source>
        <dbReference type="Pfam" id="PF01557"/>
    </source>
</evidence>
<dbReference type="Proteomes" id="UP000621898">
    <property type="component" value="Unassembled WGS sequence"/>
</dbReference>